<dbReference type="Gene3D" id="3.40.50.150">
    <property type="entry name" value="Vaccinia Virus protein VP39"/>
    <property type="match status" value="1"/>
</dbReference>
<evidence type="ECO:0000256" key="3">
    <source>
        <dbReference type="ARBA" id="ARBA00022603"/>
    </source>
</evidence>
<dbReference type="Proteomes" id="UP001208794">
    <property type="component" value="Unassembled WGS sequence"/>
</dbReference>
<dbReference type="NCBIfam" id="TIGR00571">
    <property type="entry name" value="dam"/>
    <property type="match status" value="1"/>
</dbReference>
<protein>
    <recommendedName>
        <fullName evidence="2 7">Site-specific DNA-methyltransferase (adenine-specific)</fullName>
        <ecNumber evidence="2 7">2.1.1.72</ecNumber>
    </recommendedName>
</protein>
<dbReference type="PANTHER" id="PTHR30481">
    <property type="entry name" value="DNA ADENINE METHYLASE"/>
    <property type="match status" value="1"/>
</dbReference>
<dbReference type="PROSITE" id="PS00092">
    <property type="entry name" value="N6_MTASE"/>
    <property type="match status" value="1"/>
</dbReference>
<dbReference type="EC" id="2.1.1.72" evidence="2 7"/>
<comment type="catalytic activity">
    <reaction evidence="6 7">
        <text>a 2'-deoxyadenosine in DNA + S-adenosyl-L-methionine = an N(6)-methyl-2'-deoxyadenosine in DNA + S-adenosyl-L-homocysteine + H(+)</text>
        <dbReference type="Rhea" id="RHEA:15197"/>
        <dbReference type="Rhea" id="RHEA-COMP:12418"/>
        <dbReference type="Rhea" id="RHEA-COMP:12419"/>
        <dbReference type="ChEBI" id="CHEBI:15378"/>
        <dbReference type="ChEBI" id="CHEBI:57856"/>
        <dbReference type="ChEBI" id="CHEBI:59789"/>
        <dbReference type="ChEBI" id="CHEBI:90615"/>
        <dbReference type="ChEBI" id="CHEBI:90616"/>
        <dbReference type="EC" id="2.1.1.72"/>
    </reaction>
</comment>
<dbReference type="InterPro" id="IPR012327">
    <property type="entry name" value="MeTrfase_D12"/>
</dbReference>
<dbReference type="RefSeq" id="WP_265357538.1">
    <property type="nucleotide sequence ID" value="NZ_JAMQPR010000001.1"/>
</dbReference>
<dbReference type="PANTHER" id="PTHR30481:SF3">
    <property type="entry name" value="DNA ADENINE METHYLASE"/>
    <property type="match status" value="1"/>
</dbReference>
<evidence type="ECO:0000256" key="4">
    <source>
        <dbReference type="ARBA" id="ARBA00022679"/>
    </source>
</evidence>
<dbReference type="EMBL" id="JAMQPR010000001">
    <property type="protein sequence ID" value="MCW7503580.1"/>
    <property type="molecule type" value="Genomic_DNA"/>
</dbReference>
<dbReference type="GO" id="GO:0032259">
    <property type="term" value="P:methylation"/>
    <property type="evidence" value="ECO:0007669"/>
    <property type="project" value="UniProtKB-KW"/>
</dbReference>
<gene>
    <name evidence="8" type="ORF">ND855_05540</name>
</gene>
<name>A0ABT3M5B2_9LEPT</name>
<keyword evidence="5 7" id="KW-0949">S-adenosyl-L-methionine</keyword>
<comment type="similarity">
    <text evidence="1 7">Belongs to the N(4)/N(6)-methyltransferase family.</text>
</comment>
<proteinExistence type="inferred from homology"/>
<keyword evidence="3 7" id="KW-0489">Methyltransferase</keyword>
<keyword evidence="4 7" id="KW-0808">Transferase</keyword>
<dbReference type="PIRSF" id="PIRSF000398">
    <property type="entry name" value="M_m6A_EcoRV"/>
    <property type="match status" value="1"/>
</dbReference>
<organism evidence="8 9">
    <name type="scientific">Leptospira paudalimensis</name>
    <dbReference type="NCBI Taxonomy" id="2950024"/>
    <lineage>
        <taxon>Bacteria</taxon>
        <taxon>Pseudomonadati</taxon>
        <taxon>Spirochaetota</taxon>
        <taxon>Spirochaetia</taxon>
        <taxon>Leptospirales</taxon>
        <taxon>Leptospiraceae</taxon>
        <taxon>Leptospira</taxon>
    </lineage>
</organism>
<evidence type="ECO:0000256" key="2">
    <source>
        <dbReference type="ARBA" id="ARBA00011900"/>
    </source>
</evidence>
<dbReference type="Pfam" id="PF02086">
    <property type="entry name" value="MethyltransfD12"/>
    <property type="match status" value="1"/>
</dbReference>
<comment type="caution">
    <text evidence="8">The sequence shown here is derived from an EMBL/GenBank/DDBJ whole genome shotgun (WGS) entry which is preliminary data.</text>
</comment>
<dbReference type="InterPro" id="IPR029063">
    <property type="entry name" value="SAM-dependent_MTases_sf"/>
</dbReference>
<dbReference type="SUPFAM" id="SSF53335">
    <property type="entry name" value="S-adenosyl-L-methionine-dependent methyltransferases"/>
    <property type="match status" value="1"/>
</dbReference>
<dbReference type="InterPro" id="IPR023095">
    <property type="entry name" value="Ade_MeTrfase_dom_2"/>
</dbReference>
<dbReference type="InterPro" id="IPR002052">
    <property type="entry name" value="DNA_methylase_N6_adenine_CS"/>
</dbReference>
<dbReference type="Gene3D" id="1.10.1020.10">
    <property type="entry name" value="Adenine-specific Methyltransferase, Domain 2"/>
    <property type="match status" value="1"/>
</dbReference>
<evidence type="ECO:0000313" key="9">
    <source>
        <dbReference type="Proteomes" id="UP001208794"/>
    </source>
</evidence>
<evidence type="ECO:0000256" key="6">
    <source>
        <dbReference type="ARBA" id="ARBA00047942"/>
    </source>
</evidence>
<dbReference type="InterPro" id="IPR012263">
    <property type="entry name" value="M_m6A_EcoRV"/>
</dbReference>
<evidence type="ECO:0000256" key="7">
    <source>
        <dbReference type="RuleBase" id="RU361257"/>
    </source>
</evidence>
<accession>A0ABT3M5B2</accession>
<dbReference type="PRINTS" id="PR00505">
    <property type="entry name" value="D12N6MTFRASE"/>
</dbReference>
<evidence type="ECO:0000256" key="1">
    <source>
        <dbReference type="ARBA" id="ARBA00006594"/>
    </source>
</evidence>
<keyword evidence="9" id="KW-1185">Reference proteome</keyword>
<reference evidence="8 9" key="1">
    <citation type="submission" date="2022-06" db="EMBL/GenBank/DDBJ databases">
        <title>Leptospira isolates from biofilms formed at urban environments.</title>
        <authorList>
            <person name="Ribeiro P.S."/>
            <person name="Sousa T."/>
            <person name="Carvalho N."/>
            <person name="Aburjaile F."/>
            <person name="Neves F."/>
            <person name="Oliveira D."/>
            <person name="Blanco L."/>
            <person name="Lima J."/>
            <person name="Costa F."/>
            <person name="Brenig B."/>
            <person name="Soares S."/>
            <person name="Ramos R."/>
            <person name="Goes-Neto A."/>
            <person name="Matiuzzi M."/>
            <person name="Azevedo V."/>
            <person name="Ristow P."/>
        </authorList>
    </citation>
    <scope>NUCLEOTIDE SEQUENCE [LARGE SCALE GENOMIC DNA]</scope>
    <source>
        <strain evidence="8 9">VSF14</strain>
    </source>
</reference>
<evidence type="ECO:0000256" key="5">
    <source>
        <dbReference type="ARBA" id="ARBA00022691"/>
    </source>
</evidence>
<dbReference type="GO" id="GO:0009007">
    <property type="term" value="F:site-specific DNA-methyltransferase (adenine-specific) activity"/>
    <property type="evidence" value="ECO:0007669"/>
    <property type="project" value="UniProtKB-EC"/>
</dbReference>
<evidence type="ECO:0000313" key="8">
    <source>
        <dbReference type="EMBL" id="MCW7503580.1"/>
    </source>
</evidence>
<sequence length="271" mass="31565">MGKESVYNPILRWAGGKRWLIPKIVELTESMKFNDYHEPFIGGGSIAFNIRTTNKKYISDINPNLINFYKIVKKEPNELIELLLKYKNSEKFYYKIRSQKTDDPLVRAANFFFLNRTSFNGLYRENLKGEYNVPYGHRQLMKEDILKLLHLNSKLKNTIITCQPYELSLKGPKKGDLVYIDPPYTVAHENNGFIKYNRKLFAYEDQIMLVQIIQELDKRGVYVILSNAKHASISKIYSKFSKPSIISRHSIIGGKNAHRGKISEFLFTNLI</sequence>